<evidence type="ECO:0000256" key="5">
    <source>
        <dbReference type="ARBA" id="ARBA00022833"/>
    </source>
</evidence>
<evidence type="ECO:0000256" key="7">
    <source>
        <dbReference type="PROSITE-ProRule" id="PRU00042"/>
    </source>
</evidence>
<gene>
    <name evidence="11" type="ORF">OCU04_004963</name>
</gene>
<evidence type="ECO:0000256" key="6">
    <source>
        <dbReference type="ARBA" id="ARBA00023242"/>
    </source>
</evidence>
<dbReference type="Pfam" id="PF00172">
    <property type="entry name" value="Zn_clus"/>
    <property type="match status" value="1"/>
</dbReference>
<evidence type="ECO:0008006" key="13">
    <source>
        <dbReference type="Google" id="ProtNLM"/>
    </source>
</evidence>
<dbReference type="PANTHER" id="PTHR40626:SF3">
    <property type="entry name" value="TRANSCRIPTION FACTOR WITH C2H2 AND ZN(2)-CYS(6) DNA BINDING DOMAIN (EUROFUNG)-RELATED"/>
    <property type="match status" value="1"/>
</dbReference>
<dbReference type="SUPFAM" id="SSF57667">
    <property type="entry name" value="beta-beta-alpha zinc fingers"/>
    <property type="match status" value="1"/>
</dbReference>
<evidence type="ECO:0000256" key="1">
    <source>
        <dbReference type="ARBA" id="ARBA00004123"/>
    </source>
</evidence>
<dbReference type="AlphaFoldDB" id="A0A9X0ANF1"/>
<feature type="region of interest" description="Disordered" evidence="8">
    <location>
        <begin position="92"/>
        <end position="113"/>
    </location>
</feature>
<proteinExistence type="predicted"/>
<dbReference type="OrthoDB" id="654211at2759"/>
<evidence type="ECO:0000259" key="9">
    <source>
        <dbReference type="PROSITE" id="PS50048"/>
    </source>
</evidence>
<dbReference type="SMART" id="SM00066">
    <property type="entry name" value="GAL4"/>
    <property type="match status" value="1"/>
</dbReference>
<dbReference type="GO" id="GO:0000978">
    <property type="term" value="F:RNA polymerase II cis-regulatory region sequence-specific DNA binding"/>
    <property type="evidence" value="ECO:0007669"/>
    <property type="project" value="InterPro"/>
</dbReference>
<dbReference type="Pfam" id="PF04082">
    <property type="entry name" value="Fungal_trans"/>
    <property type="match status" value="1"/>
</dbReference>
<dbReference type="PANTHER" id="PTHR40626">
    <property type="entry name" value="MIP31509P"/>
    <property type="match status" value="1"/>
</dbReference>
<dbReference type="GO" id="GO:0005634">
    <property type="term" value="C:nucleus"/>
    <property type="evidence" value="ECO:0007669"/>
    <property type="project" value="UniProtKB-SubCell"/>
</dbReference>
<comment type="caution">
    <text evidence="11">The sequence shown here is derived from an EMBL/GenBank/DDBJ whole genome shotgun (WGS) entry which is preliminary data.</text>
</comment>
<keyword evidence="4 7" id="KW-0863">Zinc-finger</keyword>
<feature type="domain" description="C2H2-type" evidence="10">
    <location>
        <begin position="73"/>
        <end position="102"/>
    </location>
</feature>
<keyword evidence="6" id="KW-0539">Nucleus</keyword>
<keyword evidence="5" id="KW-0862">Zinc</keyword>
<evidence type="ECO:0000256" key="4">
    <source>
        <dbReference type="ARBA" id="ARBA00022771"/>
    </source>
</evidence>
<keyword evidence="12" id="KW-1185">Reference proteome</keyword>
<dbReference type="InterPro" id="IPR013087">
    <property type="entry name" value="Znf_C2H2_type"/>
</dbReference>
<organism evidence="11 12">
    <name type="scientific">Sclerotinia nivalis</name>
    <dbReference type="NCBI Taxonomy" id="352851"/>
    <lineage>
        <taxon>Eukaryota</taxon>
        <taxon>Fungi</taxon>
        <taxon>Dikarya</taxon>
        <taxon>Ascomycota</taxon>
        <taxon>Pezizomycotina</taxon>
        <taxon>Leotiomycetes</taxon>
        <taxon>Helotiales</taxon>
        <taxon>Sclerotiniaceae</taxon>
        <taxon>Sclerotinia</taxon>
    </lineage>
</organism>
<evidence type="ECO:0000256" key="3">
    <source>
        <dbReference type="ARBA" id="ARBA00022737"/>
    </source>
</evidence>
<accession>A0A9X0ANF1</accession>
<reference evidence="11" key="1">
    <citation type="submission" date="2022-11" db="EMBL/GenBank/DDBJ databases">
        <title>Genome Resource of Sclerotinia nivalis Strain SnTB1, a Plant Pathogen Isolated from American Ginseng.</title>
        <authorList>
            <person name="Fan S."/>
        </authorList>
    </citation>
    <scope>NUCLEOTIDE SEQUENCE</scope>
    <source>
        <strain evidence="11">SnTB1</strain>
    </source>
</reference>
<evidence type="ECO:0000256" key="8">
    <source>
        <dbReference type="SAM" id="MobiDB-lite"/>
    </source>
</evidence>
<dbReference type="PROSITE" id="PS50157">
    <property type="entry name" value="ZINC_FINGER_C2H2_2"/>
    <property type="match status" value="2"/>
</dbReference>
<dbReference type="InterPro" id="IPR036236">
    <property type="entry name" value="Znf_C2H2_sf"/>
</dbReference>
<evidence type="ECO:0000256" key="2">
    <source>
        <dbReference type="ARBA" id="ARBA00022723"/>
    </source>
</evidence>
<feature type="compositionally biased region" description="Basic residues" evidence="8">
    <location>
        <begin position="92"/>
        <end position="101"/>
    </location>
</feature>
<dbReference type="Proteomes" id="UP001152300">
    <property type="component" value="Unassembled WGS sequence"/>
</dbReference>
<dbReference type="GO" id="GO:0008270">
    <property type="term" value="F:zinc ion binding"/>
    <property type="evidence" value="ECO:0007669"/>
    <property type="project" value="UniProtKB-KW"/>
</dbReference>
<feature type="domain" description="Zn(2)-C6 fungal-type" evidence="9">
    <location>
        <begin position="115"/>
        <end position="144"/>
    </location>
</feature>
<dbReference type="InterPro" id="IPR051059">
    <property type="entry name" value="VerF-like"/>
</dbReference>
<name>A0A9X0ANF1_9HELO</name>
<keyword evidence="3" id="KW-0677">Repeat</keyword>
<sequence>MQWQTPHRYNDRFHSTSSPLYHKQLDRISNMKRTSPSTGTSFPSYLCQICLSTYSTIGHLRRHEAVHAGQRLYGCHFCDQHFFRSDAARRHSRSCPSRGHRPMPPLRPRGKQKQSCDSCAKSKRACNRGHPCEGCQLSKVPCTYYRSTGNHEGPQLLQTTQETGASVQQLHGSVPAQFNQAGNKAAASGIPPQDPRMQFNFLLHYTTPGKDSLLDFFGSSTTTIIPTPTISMFSAPSSSSLMPSSSLLDFPDELEDLMQGNTFPVSDDFIWNSEISTPSIYPSLAYSSQLESRLQELISQLVTAQDKLSKRCDGDAPPFSEEVKNVLLTVPNLVDFTRLYFDHWHPNCPIIHLPTYNLETVSLPLLFAVFLIGAAYSSPRDTASLAVECGTLCEEFVFENYEVKSILRTEQGFERPTSLQTVQAAFLVAVLQTWQNGPEARKRMRKKRYSDIVTMARTLGYTSSKNMYATGIYPFNWLGYVEAEARTRAMAMIYLIDCHYTMFHGYPPRLMVSEMVGDIPSSDEAYAATDALVCEGYLLGTNEKPRASLVTSMAWLMGDEWDAVHHHGLTTHNLFMFLCALNNTIFLLKSTGMGMHNSGRVVQALDRWKILWDNHLGHVGPEFSKIGFYKNSLEFWQLAKLILKIEGSTEQMGLNNSVGTDEGSMLAINALIEKFQGVSIS</sequence>
<protein>
    <recommendedName>
        <fullName evidence="13">Zn(2)-C6 fungal-type domain-containing protein</fullName>
    </recommendedName>
</protein>
<dbReference type="InterPro" id="IPR001138">
    <property type="entry name" value="Zn2Cys6_DnaBD"/>
</dbReference>
<evidence type="ECO:0000313" key="12">
    <source>
        <dbReference type="Proteomes" id="UP001152300"/>
    </source>
</evidence>
<dbReference type="Gene3D" id="3.30.160.60">
    <property type="entry name" value="Classic Zinc Finger"/>
    <property type="match status" value="1"/>
</dbReference>
<keyword evidence="2" id="KW-0479">Metal-binding</keyword>
<dbReference type="GO" id="GO:0000981">
    <property type="term" value="F:DNA-binding transcription factor activity, RNA polymerase II-specific"/>
    <property type="evidence" value="ECO:0007669"/>
    <property type="project" value="InterPro"/>
</dbReference>
<dbReference type="PROSITE" id="PS00028">
    <property type="entry name" value="ZINC_FINGER_C2H2_1"/>
    <property type="match status" value="1"/>
</dbReference>
<evidence type="ECO:0000259" key="10">
    <source>
        <dbReference type="PROSITE" id="PS50157"/>
    </source>
</evidence>
<dbReference type="SUPFAM" id="SSF57701">
    <property type="entry name" value="Zn2/Cys6 DNA-binding domain"/>
    <property type="match status" value="1"/>
</dbReference>
<dbReference type="CDD" id="cd00067">
    <property type="entry name" value="GAL4"/>
    <property type="match status" value="1"/>
</dbReference>
<dbReference type="Gene3D" id="4.10.240.10">
    <property type="entry name" value="Zn(2)-C6 fungal-type DNA-binding domain"/>
    <property type="match status" value="1"/>
</dbReference>
<dbReference type="CDD" id="cd12148">
    <property type="entry name" value="fungal_TF_MHR"/>
    <property type="match status" value="1"/>
</dbReference>
<dbReference type="InterPro" id="IPR036864">
    <property type="entry name" value="Zn2-C6_fun-type_DNA-bd_sf"/>
</dbReference>
<feature type="domain" description="C2H2-type" evidence="10">
    <location>
        <begin position="45"/>
        <end position="72"/>
    </location>
</feature>
<evidence type="ECO:0000313" key="11">
    <source>
        <dbReference type="EMBL" id="KAJ8065860.1"/>
    </source>
</evidence>
<dbReference type="GO" id="GO:0006351">
    <property type="term" value="P:DNA-templated transcription"/>
    <property type="evidence" value="ECO:0007669"/>
    <property type="project" value="InterPro"/>
</dbReference>
<dbReference type="InterPro" id="IPR007219">
    <property type="entry name" value="XnlR_reg_dom"/>
</dbReference>
<dbReference type="PROSITE" id="PS50048">
    <property type="entry name" value="ZN2_CY6_FUNGAL_2"/>
    <property type="match status" value="1"/>
</dbReference>
<comment type="subcellular location">
    <subcellularLocation>
        <location evidence="1">Nucleus</location>
    </subcellularLocation>
</comment>
<dbReference type="EMBL" id="JAPEIS010000005">
    <property type="protein sequence ID" value="KAJ8065860.1"/>
    <property type="molecule type" value="Genomic_DNA"/>
</dbReference>
<dbReference type="GO" id="GO:0000785">
    <property type="term" value="C:chromatin"/>
    <property type="evidence" value="ECO:0007669"/>
    <property type="project" value="TreeGrafter"/>
</dbReference>